<feature type="domain" description="AMP-dependent synthetase/ligase" evidence="1">
    <location>
        <begin position="19"/>
        <end position="400"/>
    </location>
</feature>
<keyword evidence="3" id="KW-1185">Reference proteome</keyword>
<evidence type="ECO:0000313" key="3">
    <source>
        <dbReference type="Proteomes" id="UP000643403"/>
    </source>
</evidence>
<protein>
    <submittedName>
        <fullName evidence="2">Peptide synthase</fullName>
    </submittedName>
</protein>
<dbReference type="RefSeq" id="WP_189450444.1">
    <property type="nucleotide sequence ID" value="NZ_BMXY01000004.1"/>
</dbReference>
<dbReference type="Pfam" id="PF00501">
    <property type="entry name" value="AMP-binding"/>
    <property type="match status" value="1"/>
</dbReference>
<dbReference type="CDD" id="cd05910">
    <property type="entry name" value="FACL_like_1"/>
    <property type="match status" value="1"/>
</dbReference>
<dbReference type="InterPro" id="IPR020845">
    <property type="entry name" value="AMP-binding_CS"/>
</dbReference>
<dbReference type="InterPro" id="IPR054888">
    <property type="entry name" value="OlefBLtnSyn"/>
</dbReference>
<comment type="caution">
    <text evidence="2">The sequence shown here is derived from an EMBL/GenBank/DDBJ whole genome shotgun (WGS) entry which is preliminary data.</text>
</comment>
<dbReference type="PROSITE" id="PS00455">
    <property type="entry name" value="AMP_BINDING"/>
    <property type="match status" value="1"/>
</dbReference>
<dbReference type="InterPro" id="IPR042099">
    <property type="entry name" value="ANL_N_sf"/>
</dbReference>
<proteinExistence type="predicted"/>
<reference evidence="3" key="1">
    <citation type="journal article" date="2019" name="Int. J. Syst. Evol. Microbiol.">
        <title>The Global Catalogue of Microorganisms (GCM) 10K type strain sequencing project: providing services to taxonomists for standard genome sequencing and annotation.</title>
        <authorList>
            <consortium name="The Broad Institute Genomics Platform"/>
            <consortium name="The Broad Institute Genome Sequencing Center for Infectious Disease"/>
            <person name="Wu L."/>
            <person name="Ma J."/>
        </authorList>
    </citation>
    <scope>NUCLEOTIDE SEQUENCE [LARGE SCALE GENOMIC DNA]</scope>
    <source>
        <strain evidence="3">KCTC 22558</strain>
    </source>
</reference>
<organism evidence="2 3">
    <name type="scientific">Cognatilysobacter xinjiangensis</name>
    <dbReference type="NCBI Taxonomy" id="546892"/>
    <lineage>
        <taxon>Bacteria</taxon>
        <taxon>Pseudomonadati</taxon>
        <taxon>Pseudomonadota</taxon>
        <taxon>Gammaproteobacteria</taxon>
        <taxon>Lysobacterales</taxon>
        <taxon>Lysobacteraceae</taxon>
        <taxon>Cognatilysobacter</taxon>
    </lineage>
</organism>
<dbReference type="NCBIfam" id="NF006754">
    <property type="entry name" value="PRK09274.1"/>
    <property type="match status" value="1"/>
</dbReference>
<gene>
    <name evidence="2" type="ORF">GCM10008101_24670</name>
</gene>
<dbReference type="Proteomes" id="UP000643403">
    <property type="component" value="Unassembled WGS sequence"/>
</dbReference>
<dbReference type="InterPro" id="IPR050237">
    <property type="entry name" value="ATP-dep_AMP-bd_enzyme"/>
</dbReference>
<name>A0ABQ3C6T6_9GAMM</name>
<evidence type="ECO:0000259" key="1">
    <source>
        <dbReference type="Pfam" id="PF00501"/>
    </source>
</evidence>
<sequence>MSGSARTPCNIAAALPDMAAREPARIAMRCPGTRGADGLATYDVALSYAELDARSDAIAAGLARRGVTRGTRCVVMVKPSPEFFLLMFALFKAGAVPVLVDPGIDRRALRQCLDEAAPEAFIGIPLAQLARVLLRWSRSARLRITTGARAWLADDTLARVEADGAGAGPQLADTEPDDVAAILFTSGSTGVPKGVIYRHRHFVAQIELMRTALGIREGEVDFPTFPPFALFGPALGLTSIIPDMDATRPAKADPRRLHAAIERFGAQQLFGSPALMRVLAEYGKPLPTLRRVTSAGAPVPAEVVARIRALLPADAAFYTPYGATECLPVAVIESRELQATRAATEAGAGTCVGRAVAPNEVRIIRIDDAPIERWSDDLVVDTGVIGEITVAGPTATDTYFRRDASTKLAKIREVAPDGSERVVHRMGDVGWLDAEGRLWFCGRKTHRVETATGALYTEQVEPVFNTHADVHRTALVGVGAAGAQRPVLCVELKPGVDVREWPRIEAGLRDIGRGHANTASIDVFLRYDGFPVDIRHNAKIGREKLAAWAAKEIGA</sequence>
<dbReference type="SUPFAM" id="SSF56801">
    <property type="entry name" value="Acetyl-CoA synthetase-like"/>
    <property type="match status" value="1"/>
</dbReference>
<evidence type="ECO:0000313" key="2">
    <source>
        <dbReference type="EMBL" id="GGZ69561.1"/>
    </source>
</evidence>
<dbReference type="NCBIfam" id="NF045786">
    <property type="entry name" value="OlefBLtnSynXan"/>
    <property type="match status" value="1"/>
</dbReference>
<dbReference type="EMBL" id="BMXY01000004">
    <property type="protein sequence ID" value="GGZ69561.1"/>
    <property type="molecule type" value="Genomic_DNA"/>
</dbReference>
<accession>A0ABQ3C6T6</accession>
<dbReference type="InterPro" id="IPR000873">
    <property type="entry name" value="AMP-dep_synth/lig_dom"/>
</dbReference>
<dbReference type="Gene3D" id="3.40.50.12780">
    <property type="entry name" value="N-terminal domain of ligase-like"/>
    <property type="match status" value="1"/>
</dbReference>
<dbReference type="PANTHER" id="PTHR43767:SF1">
    <property type="entry name" value="NONRIBOSOMAL PEPTIDE SYNTHASE PES1 (EUROFUNG)-RELATED"/>
    <property type="match status" value="1"/>
</dbReference>
<dbReference type="PANTHER" id="PTHR43767">
    <property type="entry name" value="LONG-CHAIN-FATTY-ACID--COA LIGASE"/>
    <property type="match status" value="1"/>
</dbReference>